<accession>A0A158RBX3</accession>
<dbReference type="Pfam" id="PF08241">
    <property type="entry name" value="Methyltransf_11"/>
    <property type="match status" value="1"/>
</dbReference>
<dbReference type="EMBL" id="UYYF01004369">
    <property type="protein sequence ID" value="VDN03151.1"/>
    <property type="molecule type" value="Genomic_DNA"/>
</dbReference>
<dbReference type="InterPro" id="IPR029063">
    <property type="entry name" value="SAM-dependent_MTases_sf"/>
</dbReference>
<evidence type="ECO:0000313" key="2">
    <source>
        <dbReference type="EMBL" id="VDN03151.1"/>
    </source>
</evidence>
<keyword evidence="3" id="KW-1185">Reference proteome</keyword>
<feature type="domain" description="Methyltransferase type 11" evidence="1">
    <location>
        <begin position="34"/>
        <end position="130"/>
    </location>
</feature>
<dbReference type="GO" id="GO:0008757">
    <property type="term" value="F:S-adenosylmethionine-dependent methyltransferase activity"/>
    <property type="evidence" value="ECO:0007669"/>
    <property type="project" value="InterPro"/>
</dbReference>
<sequence length="282" mass="32551">MYMSGLLAWKSPFLMEAVVKALNISPNDQILELGMGFGEGILNSYNNLRKGNGSVYSVDRWASLFTIAQCRFPEKALEDKQIVYDPKLLPFNNEFFDKVFHVHSSYFWTPDLPATLGEIMRVLKPGGILLSGMHLKKLEVLEKMKLLRRRQFDPARYLCALEPAGFKDVKVILFSYILVLLSRKEQIEKIFQMEYIKGRTSSEYQLITAKKPLQIKDLRDPDVVAAYLESKFLREYFIERSIDDGHSVVDVEKELLSDEFDDIRSVEDSKPTLIGKNKHKEN</sequence>
<reference evidence="2 3" key="2">
    <citation type="submission" date="2018-11" db="EMBL/GenBank/DDBJ databases">
        <authorList>
            <consortium name="Pathogen Informatics"/>
        </authorList>
    </citation>
    <scope>NUCLEOTIDE SEQUENCE [LARGE SCALE GENOMIC DNA]</scope>
</reference>
<dbReference type="WBParaSite" id="TCLT_0000587101-mRNA-1">
    <property type="protein sequence ID" value="TCLT_0000587101-mRNA-1"/>
    <property type="gene ID" value="TCLT_0000587101"/>
</dbReference>
<evidence type="ECO:0000313" key="4">
    <source>
        <dbReference type="WBParaSite" id="TCLT_0000587101-mRNA-1"/>
    </source>
</evidence>
<dbReference type="CDD" id="cd02440">
    <property type="entry name" value="AdoMet_MTases"/>
    <property type="match status" value="1"/>
</dbReference>
<dbReference type="InterPro" id="IPR013216">
    <property type="entry name" value="Methyltransf_11"/>
</dbReference>
<reference evidence="4" key="1">
    <citation type="submission" date="2016-04" db="UniProtKB">
        <authorList>
            <consortium name="WormBaseParasite"/>
        </authorList>
    </citation>
    <scope>IDENTIFICATION</scope>
</reference>
<dbReference type="AlphaFoldDB" id="A0A158RBX3"/>
<proteinExistence type="predicted"/>
<dbReference type="OMA" id="FHVDLFY"/>
<dbReference type="SUPFAM" id="SSF53335">
    <property type="entry name" value="S-adenosyl-L-methionine-dependent methyltransferases"/>
    <property type="match status" value="1"/>
</dbReference>
<protein>
    <submittedName>
        <fullName evidence="4">Methyltransf_11 domain-containing protein</fullName>
    </submittedName>
</protein>
<dbReference type="STRING" id="103827.A0A158RBX3"/>
<dbReference type="OrthoDB" id="10250730at2759"/>
<evidence type="ECO:0000313" key="3">
    <source>
        <dbReference type="Proteomes" id="UP000276776"/>
    </source>
</evidence>
<organism evidence="4">
    <name type="scientific">Thelazia callipaeda</name>
    <name type="common">Oriental eyeworm</name>
    <name type="synonym">Parasitic nematode</name>
    <dbReference type="NCBI Taxonomy" id="103827"/>
    <lineage>
        <taxon>Eukaryota</taxon>
        <taxon>Metazoa</taxon>
        <taxon>Ecdysozoa</taxon>
        <taxon>Nematoda</taxon>
        <taxon>Chromadorea</taxon>
        <taxon>Rhabditida</taxon>
        <taxon>Spirurina</taxon>
        <taxon>Spiruromorpha</taxon>
        <taxon>Thelazioidea</taxon>
        <taxon>Thelaziidae</taxon>
        <taxon>Thelazia</taxon>
    </lineage>
</organism>
<dbReference type="Gene3D" id="3.40.50.150">
    <property type="entry name" value="Vaccinia Virus protein VP39"/>
    <property type="match status" value="1"/>
</dbReference>
<evidence type="ECO:0000259" key="1">
    <source>
        <dbReference type="Pfam" id="PF08241"/>
    </source>
</evidence>
<gene>
    <name evidence="2" type="ORF">TCLT_LOCUS5860</name>
</gene>
<name>A0A158RBX3_THECL</name>
<dbReference type="Proteomes" id="UP000276776">
    <property type="component" value="Unassembled WGS sequence"/>
</dbReference>